<evidence type="ECO:0008006" key="4">
    <source>
        <dbReference type="Google" id="ProtNLM"/>
    </source>
</evidence>
<dbReference type="SUPFAM" id="SSF46785">
    <property type="entry name" value="Winged helix' DNA-binding domain"/>
    <property type="match status" value="1"/>
</dbReference>
<dbReference type="Gene3D" id="1.10.10.10">
    <property type="entry name" value="Winged helix-like DNA-binding domain superfamily/Winged helix DNA-binding domain"/>
    <property type="match status" value="1"/>
</dbReference>
<dbReference type="EMBL" id="BAAASJ010000020">
    <property type="protein sequence ID" value="GAA2627673.1"/>
    <property type="molecule type" value="Genomic_DNA"/>
</dbReference>
<proteinExistence type="predicted"/>
<accession>A0ABP6CYE6</accession>
<organism evidence="2 3">
    <name type="scientific">Streptomyces vastus</name>
    <dbReference type="NCBI Taxonomy" id="285451"/>
    <lineage>
        <taxon>Bacteria</taxon>
        <taxon>Bacillati</taxon>
        <taxon>Actinomycetota</taxon>
        <taxon>Actinomycetes</taxon>
        <taxon>Kitasatosporales</taxon>
        <taxon>Streptomycetaceae</taxon>
        <taxon>Streptomyces</taxon>
    </lineage>
</organism>
<keyword evidence="3" id="KW-1185">Reference proteome</keyword>
<protein>
    <recommendedName>
        <fullName evidence="4">ArsR family transcriptional regulator</fullName>
    </recommendedName>
</protein>
<dbReference type="Proteomes" id="UP001500151">
    <property type="component" value="Unassembled WGS sequence"/>
</dbReference>
<dbReference type="InterPro" id="IPR036388">
    <property type="entry name" value="WH-like_DNA-bd_sf"/>
</dbReference>
<feature type="region of interest" description="Disordered" evidence="1">
    <location>
        <begin position="1"/>
        <end position="25"/>
    </location>
</feature>
<comment type="caution">
    <text evidence="2">The sequence shown here is derived from an EMBL/GenBank/DDBJ whole genome shotgun (WGS) entry which is preliminary data.</text>
</comment>
<reference evidence="3" key="1">
    <citation type="journal article" date="2019" name="Int. J. Syst. Evol. Microbiol.">
        <title>The Global Catalogue of Microorganisms (GCM) 10K type strain sequencing project: providing services to taxonomists for standard genome sequencing and annotation.</title>
        <authorList>
            <consortium name="The Broad Institute Genomics Platform"/>
            <consortium name="The Broad Institute Genome Sequencing Center for Infectious Disease"/>
            <person name="Wu L."/>
            <person name="Ma J."/>
        </authorList>
    </citation>
    <scope>NUCLEOTIDE SEQUENCE [LARGE SCALE GENOMIC DNA]</scope>
    <source>
        <strain evidence="3">JCM 4524</strain>
    </source>
</reference>
<evidence type="ECO:0000313" key="3">
    <source>
        <dbReference type="Proteomes" id="UP001500151"/>
    </source>
</evidence>
<dbReference type="InterPro" id="IPR011991">
    <property type="entry name" value="ArsR-like_HTH"/>
</dbReference>
<sequence>MEREDQEGQQGASRERQHDPVLGLAPSSVSAHLSALRAAGLLVSRRYGHQVLYERTPLGMALASGGT</sequence>
<gene>
    <name evidence="2" type="ORF">GCM10010307_16790</name>
</gene>
<evidence type="ECO:0000313" key="2">
    <source>
        <dbReference type="EMBL" id="GAA2627673.1"/>
    </source>
</evidence>
<dbReference type="InterPro" id="IPR036390">
    <property type="entry name" value="WH_DNA-bd_sf"/>
</dbReference>
<name>A0ABP6CYE6_9ACTN</name>
<dbReference type="CDD" id="cd00090">
    <property type="entry name" value="HTH_ARSR"/>
    <property type="match status" value="1"/>
</dbReference>
<evidence type="ECO:0000256" key="1">
    <source>
        <dbReference type="SAM" id="MobiDB-lite"/>
    </source>
</evidence>